<dbReference type="STRING" id="177439.DP1602"/>
<dbReference type="Proteomes" id="UP000000602">
    <property type="component" value="Chromosome"/>
</dbReference>
<proteinExistence type="predicted"/>
<feature type="domain" description="IrrE N-terminal-like" evidence="1">
    <location>
        <begin position="82"/>
        <end position="201"/>
    </location>
</feature>
<dbReference type="Gene3D" id="1.10.10.2910">
    <property type="match status" value="1"/>
</dbReference>
<gene>
    <name evidence="2" type="ordered locus">DP1602</name>
</gene>
<dbReference type="InterPro" id="IPR052345">
    <property type="entry name" value="Rad_response_metalloprotease"/>
</dbReference>
<dbReference type="InterPro" id="IPR010359">
    <property type="entry name" value="IrrE_HExxH"/>
</dbReference>
<evidence type="ECO:0000313" key="2">
    <source>
        <dbReference type="EMBL" id="CAG36331.1"/>
    </source>
</evidence>
<sequence length="206" mass="23676">MTGLFPKRFKTMTASLEDLTDKISDVSPIELLNILSKEHDLPRVIPIDVEKIASILGIKISRSLDPDFCEDENISLYDVGCISYKNRQPLIWLNPLEHTYKTRERFTLAHEIGHYIKHILPSPDQKIFVDTGKSISRSKSYGNTLEFEANKFAAILLMPRSLVQKQAERIRDEEDTITNSCLIEKLATIFDVSIQSMTYRFKNLDL</sequence>
<dbReference type="PANTHER" id="PTHR43236:SF1">
    <property type="entry name" value="BLL7220 PROTEIN"/>
    <property type="match status" value="1"/>
</dbReference>
<dbReference type="HOGENOM" id="CLU_084682_2_0_7"/>
<accession>Q6AMU3</accession>
<protein>
    <recommendedName>
        <fullName evidence="1">IrrE N-terminal-like domain-containing protein</fullName>
    </recommendedName>
</protein>
<dbReference type="PANTHER" id="PTHR43236">
    <property type="entry name" value="ANTITOXIN HIGA1"/>
    <property type="match status" value="1"/>
</dbReference>
<dbReference type="eggNOG" id="COG2856">
    <property type="taxonomic scope" value="Bacteria"/>
</dbReference>
<organism evidence="2 3">
    <name type="scientific">Desulfotalea psychrophila (strain LSv54 / DSM 12343)</name>
    <dbReference type="NCBI Taxonomy" id="177439"/>
    <lineage>
        <taxon>Bacteria</taxon>
        <taxon>Pseudomonadati</taxon>
        <taxon>Thermodesulfobacteriota</taxon>
        <taxon>Desulfobulbia</taxon>
        <taxon>Desulfobulbales</taxon>
        <taxon>Desulfocapsaceae</taxon>
        <taxon>Desulfotalea</taxon>
    </lineage>
</organism>
<keyword evidence="3" id="KW-1185">Reference proteome</keyword>
<dbReference type="KEGG" id="dps:DP1602"/>
<dbReference type="Pfam" id="PF06114">
    <property type="entry name" value="Peptidase_M78"/>
    <property type="match status" value="1"/>
</dbReference>
<dbReference type="AlphaFoldDB" id="Q6AMU3"/>
<evidence type="ECO:0000259" key="1">
    <source>
        <dbReference type="Pfam" id="PF06114"/>
    </source>
</evidence>
<name>Q6AMU3_DESPS</name>
<dbReference type="EMBL" id="CR522870">
    <property type="protein sequence ID" value="CAG36331.1"/>
    <property type="molecule type" value="Genomic_DNA"/>
</dbReference>
<dbReference type="OrthoDB" id="9794834at2"/>
<evidence type="ECO:0000313" key="3">
    <source>
        <dbReference type="Proteomes" id="UP000000602"/>
    </source>
</evidence>
<reference evidence="3" key="1">
    <citation type="journal article" date="2004" name="Environ. Microbiol.">
        <title>The genome of Desulfotalea psychrophila, a sulfate-reducing bacterium from permanently cold Arctic sediments.</title>
        <authorList>
            <person name="Rabus R."/>
            <person name="Ruepp A."/>
            <person name="Frickey T."/>
            <person name="Rattei T."/>
            <person name="Fartmann B."/>
            <person name="Stark M."/>
            <person name="Bauer M."/>
            <person name="Zibat A."/>
            <person name="Lombardot T."/>
            <person name="Becker I."/>
            <person name="Amann J."/>
            <person name="Gellner K."/>
            <person name="Teeling H."/>
            <person name="Leuschner W.D."/>
            <person name="Gloeckner F.-O."/>
            <person name="Lupas A.N."/>
            <person name="Amann R."/>
            <person name="Klenk H.-P."/>
        </authorList>
    </citation>
    <scope>NUCLEOTIDE SEQUENCE [LARGE SCALE GENOMIC DNA]</scope>
    <source>
        <strain evidence="3">DSM 12343 / LSv54</strain>
    </source>
</reference>